<dbReference type="InterPro" id="IPR055361">
    <property type="entry name" value="tRNA_methyltr_TrmB_bact"/>
</dbReference>
<dbReference type="InterPro" id="IPR003358">
    <property type="entry name" value="tRNA_(Gua-N-7)_MeTrfase_Trmb"/>
</dbReference>
<dbReference type="GO" id="GO:0008176">
    <property type="term" value="F:tRNA (guanine(46)-N7)-methyltransferase activity"/>
    <property type="evidence" value="ECO:0007669"/>
    <property type="project" value="UniProtKB-UniRule"/>
</dbReference>
<comment type="pathway">
    <text evidence="7">tRNA modification; N(7)-methylguanine-tRNA biosynthesis.</text>
</comment>
<comment type="caution">
    <text evidence="7">Lacks conserved residue(s) required for the propagation of feature annotation.</text>
</comment>
<feature type="binding site" evidence="7">
    <location>
        <position position="69"/>
    </location>
    <ligand>
        <name>S-adenosyl-L-methionine</name>
        <dbReference type="ChEBI" id="CHEBI:59789"/>
    </ligand>
</feature>
<feature type="binding site" evidence="7">
    <location>
        <position position="96"/>
    </location>
    <ligand>
        <name>S-adenosyl-L-methionine</name>
        <dbReference type="ChEBI" id="CHEBI:59789"/>
    </ligand>
</feature>
<proteinExistence type="inferred from homology"/>
<keyword evidence="8" id="KW-0614">Plasmid</keyword>
<comment type="similarity">
    <text evidence="7">Belongs to the class I-like SAM-binding methyltransferase superfamily. TrmB family.</text>
</comment>
<evidence type="ECO:0000256" key="3">
    <source>
        <dbReference type="ARBA" id="ARBA00022603"/>
    </source>
</evidence>
<dbReference type="RefSeq" id="WP_213543869.1">
    <property type="nucleotide sequence ID" value="NZ_AP023421.1"/>
</dbReference>
<feature type="binding site" evidence="7">
    <location>
        <position position="154"/>
    </location>
    <ligand>
        <name>substrate</name>
    </ligand>
</feature>
<organism evidence="8 9">
    <name type="scientific">Pusillibacter faecalis</name>
    <dbReference type="NCBI Taxonomy" id="2714358"/>
    <lineage>
        <taxon>Bacteria</taxon>
        <taxon>Bacillati</taxon>
        <taxon>Bacillota</taxon>
        <taxon>Clostridia</taxon>
        <taxon>Eubacteriales</taxon>
        <taxon>Oscillospiraceae</taxon>
        <taxon>Pusillibacter</taxon>
    </lineage>
</organism>
<dbReference type="NCBIfam" id="TIGR00091">
    <property type="entry name" value="tRNA (guanosine(46)-N7)-methyltransferase TrmB"/>
    <property type="match status" value="1"/>
</dbReference>
<feature type="binding site" evidence="7">
    <location>
        <position position="44"/>
    </location>
    <ligand>
        <name>S-adenosyl-L-methionine</name>
        <dbReference type="ChEBI" id="CHEBI:59789"/>
    </ligand>
</feature>
<dbReference type="Pfam" id="PF14101">
    <property type="entry name" value="DUF4275"/>
    <property type="match status" value="1"/>
</dbReference>
<keyword evidence="4 7" id="KW-0808">Transferase</keyword>
<dbReference type="GO" id="GO:0043527">
    <property type="term" value="C:tRNA methyltransferase complex"/>
    <property type="evidence" value="ECO:0007669"/>
    <property type="project" value="TreeGrafter"/>
</dbReference>
<evidence type="ECO:0000313" key="8">
    <source>
        <dbReference type="EMBL" id="BCK85943.1"/>
    </source>
</evidence>
<evidence type="ECO:0000256" key="6">
    <source>
        <dbReference type="ARBA" id="ARBA00022694"/>
    </source>
</evidence>
<dbReference type="HAMAP" id="MF_01057">
    <property type="entry name" value="tRNA_methyltr_TrmB"/>
    <property type="match status" value="1"/>
</dbReference>
<accession>A0A830QS98</accession>
<evidence type="ECO:0000256" key="4">
    <source>
        <dbReference type="ARBA" id="ARBA00022679"/>
    </source>
</evidence>
<name>A0A830QS98_9FIRM</name>
<sequence length="346" mass="39777">MRMRKKKNLAPRMERCARLLIQDPQKLLGHWRDLMPDARELRLELGCGKGRFTAGTAAGEPDVLLIAVEVVPDAMVVAMERCMAAGLTNTFFIDANADRLPSFFAPGEVDRIYLNFSDPWPGNRHAKRRLTHGNFLRLYRQVLKMGGQIHFKTDNQPLFEFSVEEIPQFGFQLSQVTRNLHEHGPVGIMTDYEAKFYEQGLPINRLVATMVPWEEPFPTDLKTVKNRWLDVFASDVSEKDLGERVLSEGNFLWHLFSWKLVPCLEGDAARQALAETSEERYLFYYEYPPEGVPLIRSVMLEDLSALPVDQGAVPGADWYVVDKDFTWTYAQPHEEECGPYFCRREN</sequence>
<dbReference type="CDD" id="cd02440">
    <property type="entry name" value="AdoMet_MTases"/>
    <property type="match status" value="1"/>
</dbReference>
<reference evidence="8" key="1">
    <citation type="submission" date="2020-09" db="EMBL/GenBank/DDBJ databases">
        <title>New species isolated from human feces.</title>
        <authorList>
            <person name="Kitahara M."/>
            <person name="Shigeno Y."/>
            <person name="Shime M."/>
            <person name="Matsumoto Y."/>
            <person name="Nakamura S."/>
            <person name="Motooka D."/>
            <person name="Fukuoka S."/>
            <person name="Nishikawa H."/>
            <person name="Benno Y."/>
        </authorList>
    </citation>
    <scope>NUCLEOTIDE SEQUENCE</scope>
    <source>
        <strain evidence="8">MM59</strain>
        <plasmid evidence="8">pMM59_01</plasmid>
    </source>
</reference>
<dbReference type="KEGG" id="pfaa:MM59RIKEN_32620"/>
<keyword evidence="3 7" id="KW-0489">Methyltransferase</keyword>
<keyword evidence="9" id="KW-1185">Reference proteome</keyword>
<comment type="function">
    <text evidence="2 7">Catalyzes the formation of N(7)-methylguanine at position 46 (m7G46) in tRNA.</text>
</comment>
<dbReference type="PROSITE" id="PS51625">
    <property type="entry name" value="SAM_MT_TRMB"/>
    <property type="match status" value="1"/>
</dbReference>
<dbReference type="Pfam" id="PF02390">
    <property type="entry name" value="Methyltransf_4"/>
    <property type="match status" value="1"/>
</dbReference>
<dbReference type="AlphaFoldDB" id="A0A830QS98"/>
<keyword evidence="6 7" id="KW-0819">tRNA processing</keyword>
<evidence type="ECO:0000256" key="2">
    <source>
        <dbReference type="ARBA" id="ARBA00003015"/>
    </source>
</evidence>
<feature type="binding site" evidence="7">
    <location>
        <position position="118"/>
    </location>
    <ligand>
        <name>S-adenosyl-L-methionine</name>
        <dbReference type="ChEBI" id="CHEBI:59789"/>
    </ligand>
</feature>
<dbReference type="InterPro" id="IPR025454">
    <property type="entry name" value="DUF4275"/>
</dbReference>
<feature type="binding site" evidence="7">
    <location>
        <begin position="190"/>
        <end position="193"/>
    </location>
    <ligand>
        <name>substrate</name>
    </ligand>
</feature>
<geneLocation type="plasmid" evidence="8 9">
    <name>pMM59_01</name>
</geneLocation>
<dbReference type="UniPathway" id="UPA00989"/>
<dbReference type="InterPro" id="IPR029063">
    <property type="entry name" value="SAM-dependent_MTases_sf"/>
</dbReference>
<dbReference type="EMBL" id="AP023421">
    <property type="protein sequence ID" value="BCK85943.1"/>
    <property type="molecule type" value="Genomic_DNA"/>
</dbReference>
<evidence type="ECO:0000256" key="7">
    <source>
        <dbReference type="HAMAP-Rule" id="MF_01057"/>
    </source>
</evidence>
<dbReference type="PANTHER" id="PTHR23417:SF14">
    <property type="entry name" value="PENTACOTRIPEPTIDE-REPEAT REGION OF PRORP DOMAIN-CONTAINING PROTEIN"/>
    <property type="match status" value="1"/>
</dbReference>
<dbReference type="NCBIfam" id="NF001080">
    <property type="entry name" value="PRK00121.2-2"/>
    <property type="match status" value="1"/>
</dbReference>
<evidence type="ECO:0000313" key="9">
    <source>
        <dbReference type="Proteomes" id="UP000679848"/>
    </source>
</evidence>
<dbReference type="Proteomes" id="UP000679848">
    <property type="component" value="Plasmid pMM59_01"/>
</dbReference>
<evidence type="ECO:0000256" key="5">
    <source>
        <dbReference type="ARBA" id="ARBA00022691"/>
    </source>
</evidence>
<dbReference type="PANTHER" id="PTHR23417">
    <property type="entry name" value="3-DEOXY-D-MANNO-OCTULOSONIC-ACID TRANSFERASE/TRNA GUANINE-N 7 - -METHYLTRANSFERASE"/>
    <property type="match status" value="1"/>
</dbReference>
<gene>
    <name evidence="7" type="primary">trmB</name>
    <name evidence="8" type="ORF">MM59RIKEN_32620</name>
</gene>
<dbReference type="Gene3D" id="3.40.50.150">
    <property type="entry name" value="Vaccinia Virus protein VP39"/>
    <property type="match status" value="1"/>
</dbReference>
<evidence type="ECO:0000256" key="1">
    <source>
        <dbReference type="ARBA" id="ARBA00000142"/>
    </source>
</evidence>
<dbReference type="SUPFAM" id="SSF53335">
    <property type="entry name" value="S-adenosyl-L-methionine-dependent methyltransferases"/>
    <property type="match status" value="1"/>
</dbReference>
<protein>
    <recommendedName>
        <fullName evidence="7">tRNA (guanine-N(7)-)-methyltransferase</fullName>
        <ecNumber evidence="7">2.1.1.33</ecNumber>
    </recommendedName>
    <alternativeName>
        <fullName evidence="7">tRNA (guanine(46)-N(7))-methyltransferase</fullName>
    </alternativeName>
    <alternativeName>
        <fullName evidence="7">tRNA(m7G46)-methyltransferase</fullName>
    </alternativeName>
</protein>
<comment type="catalytic activity">
    <reaction evidence="1 7">
        <text>guanosine(46) in tRNA + S-adenosyl-L-methionine = N(7)-methylguanosine(46) in tRNA + S-adenosyl-L-homocysteine</text>
        <dbReference type="Rhea" id="RHEA:42708"/>
        <dbReference type="Rhea" id="RHEA-COMP:10188"/>
        <dbReference type="Rhea" id="RHEA-COMP:10189"/>
        <dbReference type="ChEBI" id="CHEBI:57856"/>
        <dbReference type="ChEBI" id="CHEBI:59789"/>
        <dbReference type="ChEBI" id="CHEBI:74269"/>
        <dbReference type="ChEBI" id="CHEBI:74480"/>
        <dbReference type="EC" id="2.1.1.33"/>
    </reaction>
</comment>
<dbReference type="EC" id="2.1.1.33" evidence="7"/>
<keyword evidence="5 7" id="KW-0949">S-adenosyl-L-methionine</keyword>